<keyword evidence="4" id="KW-1185">Reference proteome</keyword>
<keyword evidence="1" id="KW-0472">Membrane</keyword>
<dbReference type="InterPro" id="IPR007658">
    <property type="entry name" value="DUF594"/>
</dbReference>
<evidence type="ECO:0000256" key="1">
    <source>
        <dbReference type="SAM" id="Phobius"/>
    </source>
</evidence>
<dbReference type="Proteomes" id="UP000026961">
    <property type="component" value="Chromosome 12"/>
</dbReference>
<dbReference type="Pfam" id="PF13968">
    <property type="entry name" value="DUF4220"/>
    <property type="match status" value="1"/>
</dbReference>
<feature type="transmembrane region" description="Helical" evidence="1">
    <location>
        <begin position="26"/>
        <end position="47"/>
    </location>
</feature>
<dbReference type="AlphaFoldDB" id="A0A0E0BPW0"/>
<dbReference type="Pfam" id="PF04578">
    <property type="entry name" value="DUF594"/>
    <property type="match status" value="1"/>
</dbReference>
<protein>
    <recommendedName>
        <fullName evidence="2">DUF4220 domain-containing protein</fullName>
    </recommendedName>
</protein>
<dbReference type="eggNOG" id="ENOG502QSWW">
    <property type="taxonomic scope" value="Eukaryota"/>
</dbReference>
<feature type="domain" description="DUF4220" evidence="2">
    <location>
        <begin position="64"/>
        <end position="456"/>
    </location>
</feature>
<reference evidence="3" key="2">
    <citation type="submission" date="2018-05" db="EMBL/GenBank/DDBJ databases">
        <title>OgluRS3 (Oryza glumaepatula Reference Sequence Version 3).</title>
        <authorList>
            <person name="Zhang J."/>
            <person name="Kudrna D."/>
            <person name="Lee S."/>
            <person name="Talag J."/>
            <person name="Welchert J."/>
            <person name="Wing R.A."/>
        </authorList>
    </citation>
    <scope>NUCLEOTIDE SEQUENCE [LARGE SCALE GENOMIC DNA]</scope>
</reference>
<evidence type="ECO:0000313" key="4">
    <source>
        <dbReference type="Proteomes" id="UP000026961"/>
    </source>
</evidence>
<dbReference type="STRING" id="40148.A0A0E0BPW0"/>
<accession>A0A0E0BPW0</accession>
<dbReference type="PANTHER" id="PTHR31325">
    <property type="entry name" value="OS01G0798800 PROTEIN-RELATED"/>
    <property type="match status" value="1"/>
</dbReference>
<evidence type="ECO:0000313" key="3">
    <source>
        <dbReference type="EnsemblPlants" id="OGLUM12G05840.1"/>
    </source>
</evidence>
<feature type="transmembrane region" description="Helical" evidence="1">
    <location>
        <begin position="59"/>
        <end position="79"/>
    </location>
</feature>
<name>A0A0E0BPW0_9ORYZ</name>
<evidence type="ECO:0000259" key="2">
    <source>
        <dbReference type="Pfam" id="PF13968"/>
    </source>
</evidence>
<proteinExistence type="predicted"/>
<keyword evidence="1" id="KW-1133">Transmembrane helix</keyword>
<dbReference type="InterPro" id="IPR025315">
    <property type="entry name" value="DUF4220"/>
</dbReference>
<keyword evidence="1" id="KW-0812">Transmembrane</keyword>
<dbReference type="Gramene" id="OGLUM12G05840.1">
    <property type="protein sequence ID" value="OGLUM12G05840.1"/>
    <property type="gene ID" value="OGLUM12G05840"/>
</dbReference>
<dbReference type="EnsemblPlants" id="OGLUM12G05840.1">
    <property type="protein sequence ID" value="OGLUM12G05840.1"/>
    <property type="gene ID" value="OGLUM12G05840"/>
</dbReference>
<sequence>MEQQHLSVAQNVTRAATAWAASPVGLLVRVEALVTASCALLATLVFLGSGRRTSRSAAFRFVVWLALMLSYPAVSYTIGLMQSGSFRNDMVVVWACFLLGCADGIAACSLDGADQQARTMISQATQVFYVMLLLISYLGSLQLQLKVLLSLLWLLNVAKLVLRLRGLLAAGRDRVLTADNWLISKYMAHEKVSSIWDFDPATMRGYRYVVTGDDKKNVQYQYGAAEYKVDDELVTVEKAWEQHDGSLLSDDDKLKDLCLSFSLFKLLRQRLNLNGKPFHEPKDIRTLVFVRRGLAGGDSCEDHDRMYRVIEVELGFLFDFYYARYPSPKQTLVPETATFMAAAALSLSTLFSPALLHHHHHHPPPPGGGAVDYTTTSVDIWLARLVISLFLVLELSQYLSLVLSDWHRVKMLCRYVRHRPWWQGHPILEKFLWLTCRATLTRSYWSNSVGQYSLLHSCLENQSSCLLTRVPLHRWVKDQLATTRAVTRRSLPVAVKRQIHRLLRSEWLSNVKYGDRTLQRNDMLQVFDWSTSRYKFGTMGSILIWHIATAICDDELSKLFAAAGGKARPRAAHNAVAADSREVATVLSNYCAYLLLQAPELVTDEVHDERLLMEAVQEAIQNYLRNIGCRRSKDAMFASLREFMPADEANFTGEAVLADGAQLGYQLLSAMADEAALWNLLAEMWVELLLAVAPSENVTGHVKKLATGGELITHLWALLTHGGIIKRREKPYYDSR</sequence>
<feature type="transmembrane region" description="Helical" evidence="1">
    <location>
        <begin position="91"/>
        <end position="108"/>
    </location>
</feature>
<reference evidence="3" key="1">
    <citation type="submission" date="2015-04" db="UniProtKB">
        <authorList>
            <consortium name="EnsemblPlants"/>
        </authorList>
    </citation>
    <scope>IDENTIFICATION</scope>
</reference>
<dbReference type="HOGENOM" id="CLU_008762_1_1_1"/>
<organism evidence="3">
    <name type="scientific">Oryza glumipatula</name>
    <dbReference type="NCBI Taxonomy" id="40148"/>
    <lineage>
        <taxon>Eukaryota</taxon>
        <taxon>Viridiplantae</taxon>
        <taxon>Streptophyta</taxon>
        <taxon>Embryophyta</taxon>
        <taxon>Tracheophyta</taxon>
        <taxon>Spermatophyta</taxon>
        <taxon>Magnoliopsida</taxon>
        <taxon>Liliopsida</taxon>
        <taxon>Poales</taxon>
        <taxon>Poaceae</taxon>
        <taxon>BOP clade</taxon>
        <taxon>Oryzoideae</taxon>
        <taxon>Oryzeae</taxon>
        <taxon>Oryzinae</taxon>
        <taxon>Oryza</taxon>
    </lineage>
</organism>